<evidence type="ECO:0000259" key="3">
    <source>
        <dbReference type="Pfam" id="PF02894"/>
    </source>
</evidence>
<dbReference type="InterPro" id="IPR000683">
    <property type="entry name" value="Gfo/Idh/MocA-like_OxRdtase_N"/>
</dbReference>
<dbReference type="Pfam" id="PF02894">
    <property type="entry name" value="GFO_IDH_MocA_C"/>
    <property type="match status" value="1"/>
</dbReference>
<dbReference type="InterPro" id="IPR004104">
    <property type="entry name" value="Gfo/Idh/MocA-like_OxRdtase_C"/>
</dbReference>
<name>A0A1I4N322_9BACI</name>
<dbReference type="Pfam" id="PF01408">
    <property type="entry name" value="GFO_IDH_MocA"/>
    <property type="match status" value="1"/>
</dbReference>
<dbReference type="InterPro" id="IPR036291">
    <property type="entry name" value="NAD(P)-bd_dom_sf"/>
</dbReference>
<dbReference type="Gene3D" id="3.30.360.10">
    <property type="entry name" value="Dihydrodipicolinate Reductase, domain 2"/>
    <property type="match status" value="1"/>
</dbReference>
<accession>A0A1I4N322</accession>
<dbReference type="SUPFAM" id="SSF55347">
    <property type="entry name" value="Glyceraldehyde-3-phosphate dehydrogenase-like, C-terminal domain"/>
    <property type="match status" value="1"/>
</dbReference>
<proteinExistence type="inferred from homology"/>
<evidence type="ECO:0000256" key="1">
    <source>
        <dbReference type="ARBA" id="ARBA00010928"/>
    </source>
</evidence>
<gene>
    <name evidence="4" type="ORF">SAMN04488054_11510</name>
</gene>
<evidence type="ECO:0000313" key="4">
    <source>
        <dbReference type="EMBL" id="SFM09974.1"/>
    </source>
</evidence>
<reference evidence="4 5" key="1">
    <citation type="submission" date="2016-10" db="EMBL/GenBank/DDBJ databases">
        <authorList>
            <person name="de Groot N.N."/>
        </authorList>
    </citation>
    <scope>NUCLEOTIDE SEQUENCE [LARGE SCALE GENOMIC DNA]</scope>
    <source>
        <strain evidence="4 5">CGMCC 1.6134</strain>
    </source>
</reference>
<protein>
    <submittedName>
        <fullName evidence="4">Predicted dehydrogenase</fullName>
    </submittedName>
</protein>
<dbReference type="RefSeq" id="WP_090927230.1">
    <property type="nucleotide sequence ID" value="NZ_FOTY01000015.1"/>
</dbReference>
<feature type="domain" description="Gfo/Idh/MocA-like oxidoreductase N-terminal" evidence="2">
    <location>
        <begin position="2"/>
        <end position="121"/>
    </location>
</feature>
<comment type="similarity">
    <text evidence="1">Belongs to the Gfo/Idh/MocA family.</text>
</comment>
<keyword evidence="5" id="KW-1185">Reference proteome</keyword>
<dbReference type="PANTHER" id="PTHR43249:SF1">
    <property type="entry name" value="D-GLUCOSIDE 3-DEHYDROGENASE"/>
    <property type="match status" value="1"/>
</dbReference>
<dbReference type="Gene3D" id="3.40.50.720">
    <property type="entry name" value="NAD(P)-binding Rossmann-like Domain"/>
    <property type="match status" value="1"/>
</dbReference>
<dbReference type="AlphaFoldDB" id="A0A1I4N322"/>
<dbReference type="GO" id="GO:0000166">
    <property type="term" value="F:nucleotide binding"/>
    <property type="evidence" value="ECO:0007669"/>
    <property type="project" value="InterPro"/>
</dbReference>
<dbReference type="STRING" id="266892.SAMN04488054_11510"/>
<evidence type="ECO:0000259" key="2">
    <source>
        <dbReference type="Pfam" id="PF01408"/>
    </source>
</evidence>
<dbReference type="InterPro" id="IPR052515">
    <property type="entry name" value="Gfo/Idh/MocA_Oxidoreductase"/>
</dbReference>
<evidence type="ECO:0000313" key="5">
    <source>
        <dbReference type="Proteomes" id="UP000199668"/>
    </source>
</evidence>
<organism evidence="4 5">
    <name type="scientific">Salibacterium qingdaonense</name>
    <dbReference type="NCBI Taxonomy" id="266892"/>
    <lineage>
        <taxon>Bacteria</taxon>
        <taxon>Bacillati</taxon>
        <taxon>Bacillota</taxon>
        <taxon>Bacilli</taxon>
        <taxon>Bacillales</taxon>
        <taxon>Bacillaceae</taxon>
    </lineage>
</organism>
<sequence>MLKVGVIGVGAISSSHVEGYLEVDEEIQIAALCDLYEDKAETINKKYELNASVYTDYDKMLENEELDLVSICTPPFTHSDIAIKAMEHRTHVLVEKPMASSLEECDRMLEAAEQYEVILSVIAQNRFKNPMMKLSKLLSDETIGSINHTQIDSHWWRGFNYYDLWWRGTWEKEGGGCTLNHAVHHIDIFQWLRGAPSEISAFMSNTAHTNAEVEDLSIAIFRHEDGGLSQVTSSAVHHGEEQKLIFQGDKAKLEVPFDVKAYTQLENGFLETDETLQQSITETYNQLEPLRYEGHTGQIHDVIQAVKGNKAPLVTGEEGRKTLEIIMAIYEAATEKKHVTLPLTKDSSFYSRESLLNHAPHFYEKQNSVDNFQNNEISVHGDYE</sequence>
<dbReference type="Proteomes" id="UP000199668">
    <property type="component" value="Unassembled WGS sequence"/>
</dbReference>
<dbReference type="SUPFAM" id="SSF51735">
    <property type="entry name" value="NAD(P)-binding Rossmann-fold domains"/>
    <property type="match status" value="1"/>
</dbReference>
<dbReference type="PANTHER" id="PTHR43249">
    <property type="entry name" value="UDP-N-ACETYL-2-AMINO-2-DEOXY-D-GLUCURONATE OXIDASE"/>
    <property type="match status" value="1"/>
</dbReference>
<feature type="domain" description="Gfo/Idh/MocA-like oxidoreductase C-terminal" evidence="3">
    <location>
        <begin position="136"/>
        <end position="341"/>
    </location>
</feature>
<dbReference type="EMBL" id="FOTY01000015">
    <property type="protein sequence ID" value="SFM09974.1"/>
    <property type="molecule type" value="Genomic_DNA"/>
</dbReference>
<dbReference type="OrthoDB" id="9815825at2"/>